<keyword evidence="12" id="KW-1185">Reference proteome</keyword>
<keyword evidence="3" id="KW-1003">Cell membrane</keyword>
<dbReference type="EMBL" id="JAGGKS010000007">
    <property type="protein sequence ID" value="MBP1926643.1"/>
    <property type="molecule type" value="Genomic_DNA"/>
</dbReference>
<evidence type="ECO:0000256" key="2">
    <source>
        <dbReference type="ARBA" id="ARBA00022448"/>
    </source>
</evidence>
<dbReference type="RefSeq" id="WP_209512368.1">
    <property type="nucleotide sequence ID" value="NZ_JAGGKS010000007.1"/>
</dbReference>
<comment type="similarity">
    <text evidence="8">Belongs to the TRAP transporter small permease family.</text>
</comment>
<evidence type="ECO:0000313" key="12">
    <source>
        <dbReference type="Proteomes" id="UP001519342"/>
    </source>
</evidence>
<feature type="transmembrane region" description="Helical" evidence="9">
    <location>
        <begin position="91"/>
        <end position="112"/>
    </location>
</feature>
<feature type="transmembrane region" description="Helical" evidence="9">
    <location>
        <begin position="132"/>
        <end position="149"/>
    </location>
</feature>
<evidence type="ECO:0000259" key="10">
    <source>
        <dbReference type="Pfam" id="PF04290"/>
    </source>
</evidence>
<keyword evidence="6 9" id="KW-1133">Transmembrane helix</keyword>
<dbReference type="PANTHER" id="PTHR35011:SF2">
    <property type="entry name" value="2,3-DIKETO-L-GULONATE TRAP TRANSPORTER SMALL PERMEASE PROTEIN YIAM"/>
    <property type="match status" value="1"/>
</dbReference>
<protein>
    <submittedName>
        <fullName evidence="11">TRAP-type C4-dicarboxylate transport system permease small subunit</fullName>
    </submittedName>
</protein>
<keyword evidence="4" id="KW-0997">Cell inner membrane</keyword>
<evidence type="ECO:0000313" key="11">
    <source>
        <dbReference type="EMBL" id="MBP1926643.1"/>
    </source>
</evidence>
<evidence type="ECO:0000256" key="1">
    <source>
        <dbReference type="ARBA" id="ARBA00004429"/>
    </source>
</evidence>
<feature type="transmembrane region" description="Helical" evidence="9">
    <location>
        <begin position="52"/>
        <end position="70"/>
    </location>
</feature>
<dbReference type="PANTHER" id="PTHR35011">
    <property type="entry name" value="2,3-DIKETO-L-GULONATE TRAP TRANSPORTER SMALL PERMEASE PROTEIN YIAM"/>
    <property type="match status" value="1"/>
</dbReference>
<comment type="caution">
    <text evidence="11">The sequence shown here is derived from an EMBL/GenBank/DDBJ whole genome shotgun (WGS) entry which is preliminary data.</text>
</comment>
<comment type="subcellular location">
    <subcellularLocation>
        <location evidence="1">Cell inner membrane</location>
        <topology evidence="1">Multi-pass membrane protein</topology>
    </subcellularLocation>
</comment>
<organism evidence="11 12">
    <name type="scientific">Sedimentibacter acidaminivorans</name>
    <dbReference type="NCBI Taxonomy" id="913099"/>
    <lineage>
        <taxon>Bacteria</taxon>
        <taxon>Bacillati</taxon>
        <taxon>Bacillota</taxon>
        <taxon>Tissierellia</taxon>
        <taxon>Sedimentibacter</taxon>
    </lineage>
</organism>
<evidence type="ECO:0000256" key="8">
    <source>
        <dbReference type="ARBA" id="ARBA00038436"/>
    </source>
</evidence>
<proteinExistence type="inferred from homology"/>
<evidence type="ECO:0000256" key="5">
    <source>
        <dbReference type="ARBA" id="ARBA00022692"/>
    </source>
</evidence>
<evidence type="ECO:0000256" key="9">
    <source>
        <dbReference type="SAM" id="Phobius"/>
    </source>
</evidence>
<feature type="domain" description="Tripartite ATP-independent periplasmic transporters DctQ component" evidence="10">
    <location>
        <begin position="29"/>
        <end position="154"/>
    </location>
</feature>
<keyword evidence="5 9" id="KW-0812">Transmembrane</keyword>
<accession>A0ABS4GG29</accession>
<reference evidence="11 12" key="1">
    <citation type="submission" date="2021-03" db="EMBL/GenBank/DDBJ databases">
        <title>Genomic Encyclopedia of Type Strains, Phase IV (KMG-IV): sequencing the most valuable type-strain genomes for metagenomic binning, comparative biology and taxonomic classification.</title>
        <authorList>
            <person name="Goeker M."/>
        </authorList>
    </citation>
    <scope>NUCLEOTIDE SEQUENCE [LARGE SCALE GENOMIC DNA]</scope>
    <source>
        <strain evidence="11 12">DSM 24004</strain>
    </source>
</reference>
<dbReference type="Pfam" id="PF04290">
    <property type="entry name" value="DctQ"/>
    <property type="match status" value="1"/>
</dbReference>
<feature type="transmembrane region" description="Helical" evidence="9">
    <location>
        <begin position="21"/>
        <end position="46"/>
    </location>
</feature>
<gene>
    <name evidence="11" type="ORF">J2Z76_002512</name>
</gene>
<evidence type="ECO:0000256" key="4">
    <source>
        <dbReference type="ARBA" id="ARBA00022519"/>
    </source>
</evidence>
<sequence length="163" mass="18274">MLLANLVHKASDFVDKICCKLIITILAMMVLTTSLQIVCRVFFSALSWSEELTRYLLVYLTFFGASSVYKRNGHISVLVMQQLLSPKLQKFASIFVIILCGAFFSIATMYGMKYMGLQGSQLSAALRIPMKYVYMSIPIGFSIMILHSVDNVINICFGKGDEN</sequence>
<keyword evidence="2" id="KW-0813">Transport</keyword>
<dbReference type="Proteomes" id="UP001519342">
    <property type="component" value="Unassembled WGS sequence"/>
</dbReference>
<dbReference type="InterPro" id="IPR055348">
    <property type="entry name" value="DctQ"/>
</dbReference>
<evidence type="ECO:0000256" key="3">
    <source>
        <dbReference type="ARBA" id="ARBA00022475"/>
    </source>
</evidence>
<keyword evidence="7 9" id="KW-0472">Membrane</keyword>
<evidence type="ECO:0000256" key="6">
    <source>
        <dbReference type="ARBA" id="ARBA00022989"/>
    </source>
</evidence>
<evidence type="ECO:0000256" key="7">
    <source>
        <dbReference type="ARBA" id="ARBA00023136"/>
    </source>
</evidence>
<name>A0ABS4GG29_9FIRM</name>
<dbReference type="InterPro" id="IPR007387">
    <property type="entry name" value="TRAP_DctQ"/>
</dbReference>